<dbReference type="Proteomes" id="UP000008305">
    <property type="component" value="Chromosome"/>
</dbReference>
<dbReference type="AlphaFoldDB" id="A0AA34WHW0"/>
<comment type="pathway">
    <text evidence="1">Lipid metabolism.</text>
</comment>
<evidence type="ECO:0000313" key="5">
    <source>
        <dbReference type="EMBL" id="AEB41474.1"/>
    </source>
</evidence>
<protein>
    <submittedName>
        <fullName evidence="5">Glycerol-3-P acyltransferase</fullName>
        <ecNumber evidence="5">2.3.1.51</ecNumber>
    </submittedName>
</protein>
<accession>A0AA34WHW0</accession>
<evidence type="ECO:0000313" key="6">
    <source>
        <dbReference type="Proteomes" id="UP000008305"/>
    </source>
</evidence>
<reference evidence="5 6" key="1">
    <citation type="journal article" date="2011" name="J. Bacteriol.">
        <title>Genome sequence of the obligate intracellular animal pathogen Chlamydia pecorum E58.</title>
        <authorList>
            <person name="Mojica S."/>
            <person name="Huot Creasy H."/>
            <person name="Daugherty S."/>
            <person name="Read T.D."/>
            <person name="Kim T."/>
            <person name="Kaltenboeck B."/>
            <person name="Bavoil P."/>
            <person name="Myers G.S."/>
        </authorList>
    </citation>
    <scope>NUCLEOTIDE SEQUENCE [LARGE SCALE GENOMIC DNA]</scope>
    <source>
        <strain evidence="5 6">E58</strain>
    </source>
</reference>
<organism evidence="5 6">
    <name type="scientific">Chlamydia pecorum (strain ATCC VR-628 / DSM 29919 / E58)</name>
    <name type="common">Chlamydophila pecorum</name>
    <dbReference type="NCBI Taxonomy" id="331635"/>
    <lineage>
        <taxon>Bacteria</taxon>
        <taxon>Pseudomonadati</taxon>
        <taxon>Chlamydiota</taxon>
        <taxon>Chlamydiia</taxon>
        <taxon>Chlamydiales</taxon>
        <taxon>Chlamydiaceae</taxon>
        <taxon>Chlamydia/Chlamydophila group</taxon>
        <taxon>Chlamydia</taxon>
    </lineage>
</organism>
<dbReference type="SMART" id="SM00563">
    <property type="entry name" value="PlsC"/>
    <property type="match status" value="1"/>
</dbReference>
<keyword evidence="2 5" id="KW-0808">Transferase</keyword>
<sequence length="215" mass="24483">MIFYICKFFTRVVFSLLYRLKTFGVKKNFIRGPAIIAANHNSFLDPVALQLSVFGCLHHLARSTLFGNRFTTWLWKQWACHPVHRGGGNSAALRISCQLLHEGKKLVIYPEGARSPDGELQEGKIGIGMIVMKARVPVIPAYVGGSYEAFSRHRKFPKIWRTITTVFGTPLYFDDLFNHPNLSHKEAYKLATERIMQKIAELKTWYEAGCHGDIP</sequence>
<dbReference type="InterPro" id="IPR002123">
    <property type="entry name" value="Plipid/glycerol_acylTrfase"/>
</dbReference>
<keyword evidence="6" id="KW-1185">Reference proteome</keyword>
<dbReference type="PANTHER" id="PTHR10434:SF40">
    <property type="entry name" value="1-ACYL-SN-GLYCEROL-3-PHOSPHATE ACYLTRANSFERASE"/>
    <property type="match status" value="1"/>
</dbReference>
<dbReference type="RefSeq" id="WP_013712552.1">
    <property type="nucleotide sequence ID" value="NC_015408.1"/>
</dbReference>
<dbReference type="EMBL" id="CP002608">
    <property type="protein sequence ID" value="AEB41474.1"/>
    <property type="molecule type" value="Genomic_DNA"/>
</dbReference>
<dbReference type="KEGG" id="cpm:G5S_0491"/>
<feature type="domain" description="Phospholipid/glycerol acyltransferase" evidence="4">
    <location>
        <begin position="34"/>
        <end position="146"/>
    </location>
</feature>
<dbReference type="SUPFAM" id="SSF69593">
    <property type="entry name" value="Glycerol-3-phosphate (1)-acyltransferase"/>
    <property type="match status" value="1"/>
</dbReference>
<keyword evidence="3 5" id="KW-0012">Acyltransferase</keyword>
<evidence type="ECO:0000256" key="1">
    <source>
        <dbReference type="ARBA" id="ARBA00005189"/>
    </source>
</evidence>
<dbReference type="PANTHER" id="PTHR10434">
    <property type="entry name" value="1-ACYL-SN-GLYCEROL-3-PHOSPHATE ACYLTRANSFERASE"/>
    <property type="match status" value="1"/>
</dbReference>
<dbReference type="Pfam" id="PF01553">
    <property type="entry name" value="Acyltransferase"/>
    <property type="match status" value="1"/>
</dbReference>
<evidence type="ECO:0000259" key="4">
    <source>
        <dbReference type="SMART" id="SM00563"/>
    </source>
</evidence>
<dbReference type="GO" id="GO:0003841">
    <property type="term" value="F:1-acylglycerol-3-phosphate O-acyltransferase activity"/>
    <property type="evidence" value="ECO:0007669"/>
    <property type="project" value="UniProtKB-EC"/>
</dbReference>
<dbReference type="EC" id="2.3.1.51" evidence="5"/>
<dbReference type="CDD" id="cd07989">
    <property type="entry name" value="LPLAT_AGPAT-like"/>
    <property type="match status" value="1"/>
</dbReference>
<proteinExistence type="predicted"/>
<gene>
    <name evidence="5" type="ordered locus">G5S_0491</name>
</gene>
<evidence type="ECO:0000256" key="3">
    <source>
        <dbReference type="ARBA" id="ARBA00023315"/>
    </source>
</evidence>
<dbReference type="GeneID" id="99718519"/>
<dbReference type="GO" id="GO:0006654">
    <property type="term" value="P:phosphatidic acid biosynthetic process"/>
    <property type="evidence" value="ECO:0007669"/>
    <property type="project" value="TreeGrafter"/>
</dbReference>
<name>A0AA34WHW0_CHLPE</name>
<evidence type="ECO:0000256" key="2">
    <source>
        <dbReference type="ARBA" id="ARBA00022679"/>
    </source>
</evidence>